<dbReference type="InterPro" id="IPR025799">
    <property type="entry name" value="Arg_MeTrfase"/>
</dbReference>
<proteinExistence type="inferred from homology"/>
<evidence type="ECO:0000256" key="5">
    <source>
        <dbReference type="PIRSR" id="PIRSR015894-2"/>
    </source>
</evidence>
<dbReference type="GO" id="GO:0016274">
    <property type="term" value="F:protein-arginine N-methyltransferase activity"/>
    <property type="evidence" value="ECO:0007669"/>
    <property type="project" value="InterPro"/>
</dbReference>
<evidence type="ECO:0000256" key="1">
    <source>
        <dbReference type="ARBA" id="ARBA00022603"/>
    </source>
</evidence>
<dbReference type="AlphaFoldDB" id="A0A9Q0J1H7"/>
<dbReference type="InterPro" id="IPR035247">
    <property type="entry name" value="PRMT5_TIM"/>
</dbReference>
<evidence type="ECO:0000313" key="10">
    <source>
        <dbReference type="EMBL" id="KAJ4826141.1"/>
    </source>
</evidence>
<gene>
    <name evidence="10" type="primary">PMRT15_1</name>
    <name evidence="10" type="ORF">Tsubulata_030547</name>
</gene>
<evidence type="ECO:0000259" key="7">
    <source>
        <dbReference type="Pfam" id="PF05185"/>
    </source>
</evidence>
<comment type="caution">
    <text evidence="10">The sequence shown here is derived from an EMBL/GenBank/DDBJ whole genome shotgun (WGS) entry which is preliminary data.</text>
</comment>
<dbReference type="Pfam" id="PF17286">
    <property type="entry name" value="PRMT5_C"/>
    <property type="match status" value="1"/>
</dbReference>
<dbReference type="Gene3D" id="3.20.20.150">
    <property type="entry name" value="Divalent-metal-dependent TIM barrel enzymes"/>
    <property type="match status" value="1"/>
</dbReference>
<dbReference type="GO" id="GO:0006355">
    <property type="term" value="P:regulation of DNA-templated transcription"/>
    <property type="evidence" value="ECO:0007669"/>
    <property type="project" value="TreeGrafter"/>
</dbReference>
<reference evidence="10" key="2">
    <citation type="journal article" date="2023" name="Plants (Basel)">
        <title>Annotation of the Turnera subulata (Passifloraceae) Draft Genome Reveals the S-Locus Evolved after the Divergence of Turneroideae from Passifloroideae in a Stepwise Manner.</title>
        <authorList>
            <person name="Henning P.M."/>
            <person name="Roalson E.H."/>
            <person name="Mir W."/>
            <person name="McCubbin A.G."/>
            <person name="Shore J.S."/>
        </authorList>
    </citation>
    <scope>NUCLEOTIDE SEQUENCE</scope>
    <source>
        <strain evidence="10">F60SS</strain>
    </source>
</reference>
<dbReference type="GO" id="GO:0005829">
    <property type="term" value="C:cytosol"/>
    <property type="evidence" value="ECO:0007669"/>
    <property type="project" value="TreeGrafter"/>
</dbReference>
<sequence length="623" mass="69914">MPLGEKQGWEKSDSRYCGVETEFDDDMPGVLTSNLSPGFFDFVVAPLMNPTYRPSLVEKDASGSSPVLPFASSDLVLDLSQWSSHVVGKISSWIDLDAEDETLRVDSETTLKQEIAWASHLSLQACLLPSPKVTSCANYARCVNQILQGLPNMQLWLRIPLVKTDEDAMDENSRKIVDSWEVWNSFRLLCEHHSQLSIALDIMGSLPSVSSLGRWFGEPVRAAMITTNCFLTNARGYPCLSKSHQNLVTAFLNHSIQVVISGKPLHSVPGSGLASNGSNVNNQSVPSSFSHLSHPLKSYLDYIGFLFQKMDPLSEQELLKLGFRDCLRSPLQPLMDNLKAYTYENFEKDSMKYIQILLYHRVEHSMGSLRVLHVCQCCKVLMVVGAGRGPLVRASLQAAEETGRKIKVYAVEKNPNAVVTLHSLVKLEGWEDIVTIISCDMRHWNAPEEADILWTHRTTTGFQKLRSTLELWYTSFIQPVTASKLYSDVKSNKDIMHFESAYTVKLHNIARLAPPQPLFTFNHPDYSAKKSNERYKKLRFKMPSDAGSALVHGFAGYFDAKLYKDVHLGTEPSTATPNMFSWFAIFLPLRTPVCIQPGSDLEANFWRCCGSSKVNYVVPCFSF</sequence>
<keyword evidence="3 4" id="KW-0949">S-adenosyl-L-methionine</keyword>
<evidence type="ECO:0000259" key="8">
    <source>
        <dbReference type="Pfam" id="PF17285"/>
    </source>
</evidence>
<feature type="domain" description="PRMT5 TIM barrel" evidence="8">
    <location>
        <begin position="40"/>
        <end position="309"/>
    </location>
</feature>
<evidence type="ECO:0000256" key="3">
    <source>
        <dbReference type="ARBA" id="ARBA00022691"/>
    </source>
</evidence>
<feature type="domain" description="PRMT5 arginine-N-methyltransferase" evidence="7">
    <location>
        <begin position="316"/>
        <end position="453"/>
    </location>
</feature>
<dbReference type="GO" id="GO:0032259">
    <property type="term" value="P:methylation"/>
    <property type="evidence" value="ECO:0007669"/>
    <property type="project" value="UniProtKB-KW"/>
</dbReference>
<comment type="similarity">
    <text evidence="4">Belongs to the class I-like SAM-binding methyltransferase superfamily.</text>
</comment>
<dbReference type="PANTHER" id="PTHR10738">
    <property type="entry name" value="PROTEIN ARGININE N-METHYLTRANSFERASE 5"/>
    <property type="match status" value="1"/>
</dbReference>
<dbReference type="SUPFAM" id="SSF53335">
    <property type="entry name" value="S-adenosyl-L-methionine-dependent methyltransferases"/>
    <property type="match status" value="1"/>
</dbReference>
<dbReference type="Pfam" id="PF05185">
    <property type="entry name" value="PRMT5"/>
    <property type="match status" value="1"/>
</dbReference>
<dbReference type="Gene3D" id="2.70.160.11">
    <property type="entry name" value="Hnrnp arginine n-methyltransferase1"/>
    <property type="match status" value="1"/>
</dbReference>
<name>A0A9Q0J1H7_9ROSI</name>
<dbReference type="PROSITE" id="PS51678">
    <property type="entry name" value="SAM_MT_PRMT"/>
    <property type="match status" value="1"/>
</dbReference>
<evidence type="ECO:0000313" key="11">
    <source>
        <dbReference type="Proteomes" id="UP001141552"/>
    </source>
</evidence>
<feature type="binding site" evidence="5">
    <location>
        <begin position="352"/>
        <end position="353"/>
    </location>
    <ligand>
        <name>S-adenosyl-L-methionine</name>
        <dbReference type="ChEBI" id="CHEBI:59789"/>
    </ligand>
</feature>
<dbReference type="EMBL" id="JAKUCV010006735">
    <property type="protein sequence ID" value="KAJ4826141.1"/>
    <property type="molecule type" value="Genomic_DNA"/>
</dbReference>
<dbReference type="Proteomes" id="UP001141552">
    <property type="component" value="Unassembled WGS sequence"/>
</dbReference>
<dbReference type="InterPro" id="IPR035248">
    <property type="entry name" value="PRMT5_C"/>
</dbReference>
<dbReference type="GO" id="GO:0005634">
    <property type="term" value="C:nucleus"/>
    <property type="evidence" value="ECO:0007669"/>
    <property type="project" value="TreeGrafter"/>
</dbReference>
<dbReference type="PIRSF" id="PIRSF015894">
    <property type="entry name" value="Skb1_MeTrfase"/>
    <property type="match status" value="1"/>
</dbReference>
<keyword evidence="2 4" id="KW-0808">Transferase</keyword>
<evidence type="ECO:0000256" key="6">
    <source>
        <dbReference type="PIRSR" id="PIRSR015894-3"/>
    </source>
</evidence>
<dbReference type="Pfam" id="PF17285">
    <property type="entry name" value="PRMT5_TIM"/>
    <property type="match status" value="1"/>
</dbReference>
<feature type="binding site" evidence="5">
    <location>
        <position position="412"/>
    </location>
    <ligand>
        <name>S-adenosyl-L-methionine</name>
        <dbReference type="ChEBI" id="CHEBI:59789"/>
    </ligand>
</feature>
<dbReference type="PANTHER" id="PTHR10738:SF0">
    <property type="entry name" value="PROTEIN ARGININE N-METHYLTRANSFERASE 5"/>
    <property type="match status" value="1"/>
</dbReference>
<evidence type="ECO:0000256" key="2">
    <source>
        <dbReference type="ARBA" id="ARBA00022679"/>
    </source>
</evidence>
<feature type="binding site" evidence="5">
    <location>
        <position position="343"/>
    </location>
    <ligand>
        <name>S-adenosyl-L-methionine</name>
        <dbReference type="ChEBI" id="CHEBI:59789"/>
    </ligand>
</feature>
<feature type="site" description="Critical for specifying symmetric addition of methyl groups" evidence="6">
    <location>
        <position position="346"/>
    </location>
</feature>
<keyword evidence="11" id="KW-1185">Reference proteome</keyword>
<dbReference type="OrthoDB" id="1368803at2759"/>
<evidence type="ECO:0000259" key="9">
    <source>
        <dbReference type="Pfam" id="PF17286"/>
    </source>
</evidence>
<reference evidence="10" key="1">
    <citation type="submission" date="2022-02" db="EMBL/GenBank/DDBJ databases">
        <authorList>
            <person name="Henning P.M."/>
            <person name="McCubbin A.G."/>
            <person name="Shore J.S."/>
        </authorList>
    </citation>
    <scope>NUCLEOTIDE SEQUENCE</scope>
    <source>
        <strain evidence="10">F60SS</strain>
        <tissue evidence="10">Leaves</tissue>
    </source>
</reference>
<protein>
    <recommendedName>
        <fullName evidence="4">Protein arginine N-methyltransferase</fullName>
    </recommendedName>
</protein>
<keyword evidence="1 4" id="KW-0489">Methyltransferase</keyword>
<dbReference type="InterPro" id="IPR029063">
    <property type="entry name" value="SAM-dependent_MTases_sf"/>
</dbReference>
<accession>A0A9Q0J1H7</accession>
<dbReference type="Gene3D" id="3.40.50.150">
    <property type="entry name" value="Vaccinia Virus protein VP39"/>
    <property type="match status" value="1"/>
</dbReference>
<dbReference type="InterPro" id="IPR035075">
    <property type="entry name" value="PRMT5"/>
</dbReference>
<dbReference type="InterPro" id="IPR007857">
    <property type="entry name" value="Arg_MeTrfase_PRMT5"/>
</dbReference>
<evidence type="ECO:0000256" key="4">
    <source>
        <dbReference type="PIRNR" id="PIRNR015894"/>
    </source>
</evidence>
<feature type="binding site" evidence="5">
    <location>
        <begin position="440"/>
        <end position="441"/>
    </location>
    <ligand>
        <name>S-adenosyl-L-methionine</name>
        <dbReference type="ChEBI" id="CHEBI:59789"/>
    </ligand>
</feature>
<organism evidence="10 11">
    <name type="scientific">Turnera subulata</name>
    <dbReference type="NCBI Taxonomy" id="218843"/>
    <lineage>
        <taxon>Eukaryota</taxon>
        <taxon>Viridiplantae</taxon>
        <taxon>Streptophyta</taxon>
        <taxon>Embryophyta</taxon>
        <taxon>Tracheophyta</taxon>
        <taxon>Spermatophyta</taxon>
        <taxon>Magnoliopsida</taxon>
        <taxon>eudicotyledons</taxon>
        <taxon>Gunneridae</taxon>
        <taxon>Pentapetalae</taxon>
        <taxon>rosids</taxon>
        <taxon>fabids</taxon>
        <taxon>Malpighiales</taxon>
        <taxon>Passifloraceae</taxon>
        <taxon>Turnera</taxon>
    </lineage>
</organism>
<feature type="domain" description="PRMT5 oligomerisation" evidence="9">
    <location>
        <begin position="473"/>
        <end position="616"/>
    </location>
</feature>